<keyword evidence="2" id="KW-1185">Reference proteome</keyword>
<gene>
    <name evidence="1" type="ORF">L1F33_11195</name>
</gene>
<organism evidence="1 2">
    <name type="scientific">Qipengyuania spongiae</name>
    <dbReference type="NCBI Taxonomy" id="2909673"/>
    <lineage>
        <taxon>Bacteria</taxon>
        <taxon>Pseudomonadati</taxon>
        <taxon>Pseudomonadota</taxon>
        <taxon>Alphaproteobacteria</taxon>
        <taxon>Sphingomonadales</taxon>
        <taxon>Erythrobacteraceae</taxon>
        <taxon>Qipengyuania</taxon>
    </lineage>
</organism>
<dbReference type="RefSeq" id="WP_265557983.1">
    <property type="nucleotide sequence ID" value="NZ_CP092471.1"/>
</dbReference>
<evidence type="ECO:0008006" key="3">
    <source>
        <dbReference type="Google" id="ProtNLM"/>
    </source>
</evidence>
<dbReference type="Proteomes" id="UP001065265">
    <property type="component" value="Chromosome"/>
</dbReference>
<protein>
    <recommendedName>
        <fullName evidence="3">TnsA endonuclease N-terminal domain-containing protein</fullName>
    </recommendedName>
</protein>
<proteinExistence type="predicted"/>
<evidence type="ECO:0000313" key="2">
    <source>
        <dbReference type="Proteomes" id="UP001065265"/>
    </source>
</evidence>
<evidence type="ECO:0000313" key="1">
    <source>
        <dbReference type="EMBL" id="UVI38805.1"/>
    </source>
</evidence>
<reference evidence="1" key="1">
    <citation type="submission" date="2022-02" db="EMBL/GenBank/DDBJ databases">
        <title>Qipengyuania spongiae sp. nov., isolated from marine sponge.</title>
        <authorList>
            <person name="Li Z."/>
            <person name="Zhang M."/>
        </authorList>
    </citation>
    <scope>NUCLEOTIDE SEQUENCE</scope>
    <source>
        <strain evidence="1">PHS-Z21</strain>
    </source>
</reference>
<name>A0ABY5SW71_9SPHN</name>
<dbReference type="EMBL" id="CP092471">
    <property type="protein sequence ID" value="UVI38805.1"/>
    <property type="molecule type" value="Genomic_DNA"/>
</dbReference>
<accession>A0ABY5SW71</accession>
<sequence>MLHAFNRKNVRRVLLSAKSDHKIGKDEDGVTSMVFSPLAFMGVDAAATIALEIIGAPLSRAFNGRRPMSHDIKLWPEGLRDRSWGSGKKATRCEPDFYIRFDFAVDDPVILVGEVKWDWKVSNEHIQTEIDRQRRAMAKEFPNAALVMLAITKHRLRTKPSNIVERSWVQVHGAARLLAKRNPVSAEGRWGELIGEFLELAKQMEFQGFNLEAYVPPAKQTFFWNEPK</sequence>